<dbReference type="OrthoDB" id="7064363at2"/>
<dbReference type="Proteomes" id="UP000464675">
    <property type="component" value="Chromosome"/>
</dbReference>
<dbReference type="EMBL" id="JACHHR010000003">
    <property type="protein sequence ID" value="MBB5211957.1"/>
    <property type="molecule type" value="Genomic_DNA"/>
</dbReference>
<reference evidence="2 5" key="2">
    <citation type="submission" date="2020-08" db="EMBL/GenBank/DDBJ databases">
        <title>Genomic Encyclopedia of Type Strains, Phase IV (KMG-IV): sequencing the most valuable type-strain genomes for metagenomic binning, comparative biology and taxonomic classification.</title>
        <authorList>
            <person name="Goeker M."/>
        </authorList>
    </citation>
    <scope>NUCLEOTIDE SEQUENCE [LARGE SCALE GENOMIC DNA]</scope>
    <source>
        <strain evidence="2 5">DSM 11525</strain>
    </source>
</reference>
<evidence type="ECO:0000313" key="2">
    <source>
        <dbReference type="EMBL" id="MBB5211957.1"/>
    </source>
</evidence>
<gene>
    <name evidence="3" type="ORF">GTQ55_12040</name>
    <name evidence="2" type="ORF">HNQ53_002182</name>
</gene>
<evidence type="ECO:0000313" key="4">
    <source>
        <dbReference type="Proteomes" id="UP000464675"/>
    </source>
</evidence>
<feature type="compositionally biased region" description="Polar residues" evidence="1">
    <location>
        <begin position="44"/>
        <end position="54"/>
    </location>
</feature>
<sequence>MIPVLMFLFSSIVYAQTDVNKHEKETGTSLIAPSIQDAKDFPKLSSSDTKQIDSSQKREGSNEESKQKPKPKPAQTFTGSGPAMARDNPDA</sequence>
<feature type="compositionally biased region" description="Basic and acidic residues" evidence="1">
    <location>
        <begin position="55"/>
        <end position="67"/>
    </location>
</feature>
<dbReference type="AlphaFoldDB" id="A0A6P1TA42"/>
<evidence type="ECO:0000313" key="3">
    <source>
        <dbReference type="EMBL" id="QHQ39644.1"/>
    </source>
</evidence>
<protein>
    <submittedName>
        <fullName evidence="2">Uncharacterized protein</fullName>
    </submittedName>
</protein>
<name>A0A6P1TA42_9GAMM</name>
<feature type="region of interest" description="Disordered" evidence="1">
    <location>
        <begin position="22"/>
        <end position="91"/>
    </location>
</feature>
<proteinExistence type="predicted"/>
<organism evidence="2 5">
    <name type="scientific">Microbulbifer hydrolyticus</name>
    <dbReference type="NCBI Taxonomy" id="48074"/>
    <lineage>
        <taxon>Bacteria</taxon>
        <taxon>Pseudomonadati</taxon>
        <taxon>Pseudomonadota</taxon>
        <taxon>Gammaproteobacteria</taxon>
        <taxon>Cellvibrionales</taxon>
        <taxon>Microbulbiferaceae</taxon>
        <taxon>Microbulbifer</taxon>
    </lineage>
</organism>
<evidence type="ECO:0000313" key="5">
    <source>
        <dbReference type="Proteomes" id="UP000563601"/>
    </source>
</evidence>
<dbReference type="EMBL" id="CP047491">
    <property type="protein sequence ID" value="QHQ39644.1"/>
    <property type="molecule type" value="Genomic_DNA"/>
</dbReference>
<evidence type="ECO:0000256" key="1">
    <source>
        <dbReference type="SAM" id="MobiDB-lite"/>
    </source>
</evidence>
<dbReference type="RefSeq" id="WP_161858961.1">
    <property type="nucleotide sequence ID" value="NZ_CP047491.1"/>
</dbReference>
<dbReference type="Proteomes" id="UP000563601">
    <property type="component" value="Unassembled WGS sequence"/>
</dbReference>
<keyword evidence="4" id="KW-1185">Reference proteome</keyword>
<reference evidence="3 4" key="1">
    <citation type="submission" date="2020-01" db="EMBL/GenBank/DDBJ databases">
        <title>The possibility of degradation of plastic by Microbulbifer hydrolyticus IRE-31.</title>
        <authorList>
            <person name="Liu L."/>
        </authorList>
    </citation>
    <scope>NUCLEOTIDE SEQUENCE [LARGE SCALE GENOMIC DNA]</scope>
    <source>
        <strain evidence="3 4">IRE-31</strain>
    </source>
</reference>
<accession>A0A6P1TA42</accession>